<dbReference type="AlphaFoldDB" id="A0A1I7YNM4"/>
<protein>
    <submittedName>
        <fullName evidence="3">Uncharacterized protein</fullName>
    </submittedName>
</protein>
<feature type="compositionally biased region" description="Polar residues" evidence="1">
    <location>
        <begin position="65"/>
        <end position="75"/>
    </location>
</feature>
<sequence length="418" mass="46602">MKWLKPKNNNKSQKSFGSLLSCFGYSHLIFIKIHGKCTTNDDTIFSLQLFSTTSSADSPYKKPNNHQGTPPTQQVHPAYPCSSDDDSVKDGERSIYNALKEELDASDHRYNSQSTLKVTDSSKNGTLSRLKTSSSPPCHRMYNRNRTSPADPTAIIHEDNQMLNTFNEKFSESSLPRTTRNGTYKSRLDTLPQRTPFPTFVSKNLEELRAKGALLDGSPDRAKSKSLSQLHMEKQATIAEDFLTSPFFYRNRVDMSGSFDGSEQSDDPVHFRGEHDDTRSSPSVVYIAEDRSRQSQNSDYSTVASSEDTLTEERQMLPQSILKTTAVSSIVQMNVFEESSSGSLTEPAPAIAASIDSPHREQEMTLKKGVKSAVSSKLREKRGFDVVVSSHPRHSTSAHFEERGVDVGSATPHRITEF</sequence>
<feature type="compositionally biased region" description="Polar residues" evidence="1">
    <location>
        <begin position="111"/>
        <end position="136"/>
    </location>
</feature>
<feature type="region of interest" description="Disordered" evidence="1">
    <location>
        <begin position="258"/>
        <end position="310"/>
    </location>
</feature>
<organism evidence="2 3">
    <name type="scientific">Steinernema glaseri</name>
    <dbReference type="NCBI Taxonomy" id="37863"/>
    <lineage>
        <taxon>Eukaryota</taxon>
        <taxon>Metazoa</taxon>
        <taxon>Ecdysozoa</taxon>
        <taxon>Nematoda</taxon>
        <taxon>Chromadorea</taxon>
        <taxon>Rhabditida</taxon>
        <taxon>Tylenchina</taxon>
        <taxon>Panagrolaimomorpha</taxon>
        <taxon>Strongyloidoidea</taxon>
        <taxon>Steinernematidae</taxon>
        <taxon>Steinernema</taxon>
    </lineage>
</organism>
<evidence type="ECO:0000256" key="1">
    <source>
        <dbReference type="SAM" id="MobiDB-lite"/>
    </source>
</evidence>
<feature type="compositionally biased region" description="Polar residues" evidence="1">
    <location>
        <begin position="294"/>
        <end position="308"/>
    </location>
</feature>
<accession>A0A1I7YNM4</accession>
<feature type="region of interest" description="Disordered" evidence="1">
    <location>
        <begin position="171"/>
        <end position="197"/>
    </location>
</feature>
<feature type="region of interest" description="Disordered" evidence="1">
    <location>
        <begin position="107"/>
        <end position="151"/>
    </location>
</feature>
<proteinExistence type="predicted"/>
<keyword evidence="2" id="KW-1185">Reference proteome</keyword>
<evidence type="ECO:0000313" key="3">
    <source>
        <dbReference type="WBParaSite" id="L893_g18161.t1"/>
    </source>
</evidence>
<reference evidence="3" key="1">
    <citation type="submission" date="2016-11" db="UniProtKB">
        <authorList>
            <consortium name="WormBaseParasite"/>
        </authorList>
    </citation>
    <scope>IDENTIFICATION</scope>
</reference>
<dbReference type="WBParaSite" id="L893_g18161.t1">
    <property type="protein sequence ID" value="L893_g18161.t1"/>
    <property type="gene ID" value="L893_g18161"/>
</dbReference>
<dbReference type="Proteomes" id="UP000095287">
    <property type="component" value="Unplaced"/>
</dbReference>
<feature type="compositionally biased region" description="Polar residues" evidence="1">
    <location>
        <begin position="171"/>
        <end position="184"/>
    </location>
</feature>
<feature type="region of interest" description="Disordered" evidence="1">
    <location>
        <begin position="55"/>
        <end position="90"/>
    </location>
</feature>
<evidence type="ECO:0000313" key="2">
    <source>
        <dbReference type="Proteomes" id="UP000095287"/>
    </source>
</evidence>
<name>A0A1I7YNM4_9BILA</name>
<feature type="region of interest" description="Disordered" evidence="1">
    <location>
        <begin position="386"/>
        <end position="418"/>
    </location>
</feature>
<feature type="compositionally biased region" description="Basic and acidic residues" evidence="1">
    <location>
        <begin position="267"/>
        <end position="279"/>
    </location>
</feature>